<dbReference type="AlphaFoldDB" id="A0A1S9N7A3"/>
<dbReference type="RefSeq" id="WP_078115438.1">
    <property type="nucleotide sequence ID" value="NZ_MWMH01000003.1"/>
</dbReference>
<dbReference type="Proteomes" id="UP000190959">
    <property type="component" value="Unassembled WGS sequence"/>
</dbReference>
<reference evidence="2 3" key="1">
    <citation type="submission" date="2017-02" db="EMBL/GenBank/DDBJ databases">
        <title>Genome sequence of Clostridium beijerinckii Br21.</title>
        <authorList>
            <person name="Fonseca B.C."/>
            <person name="Guazzaroni M.E."/>
            <person name="Riano-Pachon D.M."/>
            <person name="Reginatto V."/>
        </authorList>
    </citation>
    <scope>NUCLEOTIDE SEQUENCE [LARGE SCALE GENOMIC DNA]</scope>
    <source>
        <strain evidence="2 3">Br21</strain>
    </source>
</reference>
<proteinExistence type="predicted"/>
<organism evidence="2 3">
    <name type="scientific">Clostridium beijerinckii</name>
    <name type="common">Clostridium MP</name>
    <dbReference type="NCBI Taxonomy" id="1520"/>
    <lineage>
        <taxon>Bacteria</taxon>
        <taxon>Bacillati</taxon>
        <taxon>Bacillota</taxon>
        <taxon>Clostridia</taxon>
        <taxon>Eubacteriales</taxon>
        <taxon>Clostridiaceae</taxon>
        <taxon>Clostridium</taxon>
    </lineage>
</organism>
<sequence>MIPFIIIFIFTILSTIYIDRLVSIKFRDERRSVWKAIHIVAYIIIFIPLLCIAYLVSDGNLIEIGILFLSILLYLSFKKYNKPGI</sequence>
<dbReference type="EMBL" id="MWMH01000003">
    <property type="protein sequence ID" value="OOP73301.1"/>
    <property type="molecule type" value="Genomic_DNA"/>
</dbReference>
<evidence type="ECO:0000256" key="1">
    <source>
        <dbReference type="SAM" id="Phobius"/>
    </source>
</evidence>
<evidence type="ECO:0000313" key="3">
    <source>
        <dbReference type="Proteomes" id="UP000190959"/>
    </source>
</evidence>
<feature type="transmembrane region" description="Helical" evidence="1">
    <location>
        <begin position="6"/>
        <end position="24"/>
    </location>
</feature>
<gene>
    <name evidence="2" type="ORF">CBEIBR21_09740</name>
</gene>
<feature type="transmembrane region" description="Helical" evidence="1">
    <location>
        <begin position="36"/>
        <end position="55"/>
    </location>
</feature>
<keyword evidence="1" id="KW-0812">Transmembrane</keyword>
<keyword evidence="1" id="KW-1133">Transmembrane helix</keyword>
<name>A0A1S9N7A3_CLOBE</name>
<protein>
    <submittedName>
        <fullName evidence="2">Uncharacterized protein</fullName>
    </submittedName>
</protein>
<comment type="caution">
    <text evidence="2">The sequence shown here is derived from an EMBL/GenBank/DDBJ whole genome shotgun (WGS) entry which is preliminary data.</text>
</comment>
<evidence type="ECO:0000313" key="2">
    <source>
        <dbReference type="EMBL" id="OOP73301.1"/>
    </source>
</evidence>
<feature type="transmembrane region" description="Helical" evidence="1">
    <location>
        <begin position="61"/>
        <end position="77"/>
    </location>
</feature>
<keyword evidence="1" id="KW-0472">Membrane</keyword>
<accession>A0A1S9N7A3</accession>